<keyword evidence="5" id="KW-1185">Reference proteome</keyword>
<dbReference type="EMBL" id="DS113525">
    <property type="protein sequence ID" value="EAY02778.1"/>
    <property type="molecule type" value="Genomic_DNA"/>
</dbReference>
<dbReference type="InParanoid" id="A2EX58"/>
<evidence type="ECO:0000313" key="5">
    <source>
        <dbReference type="Proteomes" id="UP000001542"/>
    </source>
</evidence>
<gene>
    <name evidence="4" type="ORF">TVAG_370060</name>
</gene>
<comment type="similarity">
    <text evidence="1">Belongs to the histidine acid phosphatase family.</text>
</comment>
<dbReference type="InterPro" id="IPR000560">
    <property type="entry name" value="His_Pase_clade-2"/>
</dbReference>
<evidence type="ECO:0000313" key="4">
    <source>
        <dbReference type="EMBL" id="EAY02778.1"/>
    </source>
</evidence>
<dbReference type="AlphaFoldDB" id="A2EX58"/>
<sequence length="403" mass="46331">MFGVLLSLLAYTTKLGVTIDFPCVSPVPLGDEKVEAVNPLPNMTLKQMIVLTRHGARSPIDSYSQNETEDWYCDDDNQHAWAPRYQAAGGSIFRRFHQKLDPTTLRFKPSCPPGGLITDGMRQHYQLGSFFRKIYVNQLKFLPEYYDPTQIYVRSSEVDRCVRSAISFMNGLYPAATPDEMVTIETGHATLEMLHPQTSQCKDLKQAWDNWVKTYDYLQHKNEATPYLKPLADAVNIDFYKSEATWMFIGDWMATIACTSHQLPDLVNDTVLTYGMKAVEFYSHGFFKYARGVAGSAIMREILRIVDNRLAGKNNYKFALLSAHDVSIVAALTLLGYDNPHWSPFRSYMVTQIWEDQNEQLYIRFVYNNQPVKINFMENESLVKLTRFRSRVAGYLDHCRELP</sequence>
<dbReference type="CDD" id="cd07061">
    <property type="entry name" value="HP_HAP_like"/>
    <property type="match status" value="1"/>
</dbReference>
<dbReference type="PANTHER" id="PTHR11567:SF110">
    <property type="entry name" value="2-PHOSPHOXYLOSE PHOSPHATASE 1"/>
    <property type="match status" value="1"/>
</dbReference>
<feature type="signal peptide" evidence="3">
    <location>
        <begin position="1"/>
        <end position="16"/>
    </location>
</feature>
<dbReference type="GO" id="GO:0016791">
    <property type="term" value="F:phosphatase activity"/>
    <property type="evidence" value="ECO:0000318"/>
    <property type="project" value="GO_Central"/>
</dbReference>
<dbReference type="SUPFAM" id="SSF53254">
    <property type="entry name" value="Phosphoglycerate mutase-like"/>
    <property type="match status" value="1"/>
</dbReference>
<evidence type="ECO:0000256" key="3">
    <source>
        <dbReference type="SAM" id="SignalP"/>
    </source>
</evidence>
<dbReference type="Proteomes" id="UP000001542">
    <property type="component" value="Unassembled WGS sequence"/>
</dbReference>
<reference evidence="4" key="2">
    <citation type="journal article" date="2007" name="Science">
        <title>Draft genome sequence of the sexually transmitted pathogen Trichomonas vaginalis.</title>
        <authorList>
            <person name="Carlton J.M."/>
            <person name="Hirt R.P."/>
            <person name="Silva J.C."/>
            <person name="Delcher A.L."/>
            <person name="Schatz M."/>
            <person name="Zhao Q."/>
            <person name="Wortman J.R."/>
            <person name="Bidwell S.L."/>
            <person name="Alsmark U.C.M."/>
            <person name="Besteiro S."/>
            <person name="Sicheritz-Ponten T."/>
            <person name="Noel C.J."/>
            <person name="Dacks J.B."/>
            <person name="Foster P.G."/>
            <person name="Simillion C."/>
            <person name="Van de Peer Y."/>
            <person name="Miranda-Saavedra D."/>
            <person name="Barton G.J."/>
            <person name="Westrop G.D."/>
            <person name="Mueller S."/>
            <person name="Dessi D."/>
            <person name="Fiori P.L."/>
            <person name="Ren Q."/>
            <person name="Paulsen I."/>
            <person name="Zhang H."/>
            <person name="Bastida-Corcuera F.D."/>
            <person name="Simoes-Barbosa A."/>
            <person name="Brown M.T."/>
            <person name="Hayes R.D."/>
            <person name="Mukherjee M."/>
            <person name="Okumura C.Y."/>
            <person name="Schneider R."/>
            <person name="Smith A.J."/>
            <person name="Vanacova S."/>
            <person name="Villalvazo M."/>
            <person name="Haas B.J."/>
            <person name="Pertea M."/>
            <person name="Feldblyum T.V."/>
            <person name="Utterback T.R."/>
            <person name="Shu C.L."/>
            <person name="Osoegawa K."/>
            <person name="de Jong P.J."/>
            <person name="Hrdy I."/>
            <person name="Horvathova L."/>
            <person name="Zubacova Z."/>
            <person name="Dolezal P."/>
            <person name="Malik S.B."/>
            <person name="Logsdon J.M. Jr."/>
            <person name="Henze K."/>
            <person name="Gupta A."/>
            <person name="Wang C.C."/>
            <person name="Dunne R.L."/>
            <person name="Upcroft J.A."/>
            <person name="Upcroft P."/>
            <person name="White O."/>
            <person name="Salzberg S.L."/>
            <person name="Tang P."/>
            <person name="Chiu C.-H."/>
            <person name="Lee Y.-S."/>
            <person name="Embley T.M."/>
            <person name="Coombs G.H."/>
            <person name="Mottram J.C."/>
            <person name="Tachezy J."/>
            <person name="Fraser-Liggett C.M."/>
            <person name="Johnson P.J."/>
        </authorList>
    </citation>
    <scope>NUCLEOTIDE SEQUENCE [LARGE SCALE GENOMIC DNA]</scope>
    <source>
        <strain evidence="4">G3</strain>
    </source>
</reference>
<proteinExistence type="inferred from homology"/>
<evidence type="ECO:0000256" key="1">
    <source>
        <dbReference type="ARBA" id="ARBA00005375"/>
    </source>
</evidence>
<feature type="chain" id="PRO_5002643574" evidence="3">
    <location>
        <begin position="17"/>
        <end position="403"/>
    </location>
</feature>
<dbReference type="Gene3D" id="3.40.50.1240">
    <property type="entry name" value="Phosphoglycerate mutase-like"/>
    <property type="match status" value="1"/>
</dbReference>
<dbReference type="SMR" id="A2EX58"/>
<dbReference type="RefSeq" id="XP_001315001.1">
    <property type="nucleotide sequence ID" value="XM_001314966.1"/>
</dbReference>
<keyword evidence="3" id="KW-0732">Signal</keyword>
<dbReference type="InterPro" id="IPR033379">
    <property type="entry name" value="Acid_Pase_AS"/>
</dbReference>
<dbReference type="VEuPathDB" id="TrichDB:TVAGG3_0860160"/>
<evidence type="ECO:0000256" key="2">
    <source>
        <dbReference type="ARBA" id="ARBA00022801"/>
    </source>
</evidence>
<dbReference type="PANTHER" id="PTHR11567">
    <property type="entry name" value="ACID PHOSPHATASE-RELATED"/>
    <property type="match status" value="1"/>
</dbReference>
<dbReference type="KEGG" id="tva:4760618"/>
<dbReference type="InterPro" id="IPR029033">
    <property type="entry name" value="His_PPase_superfam"/>
</dbReference>
<dbReference type="OrthoDB" id="10257284at2759"/>
<accession>A2EX58</accession>
<dbReference type="FunCoup" id="A2EX58">
    <property type="interactions" value="32"/>
</dbReference>
<keyword evidence="2" id="KW-0378">Hydrolase</keyword>
<dbReference type="eggNOG" id="KOG3720">
    <property type="taxonomic scope" value="Eukaryota"/>
</dbReference>
<dbReference type="STRING" id="5722.A2EX58"/>
<protein>
    <submittedName>
        <fullName evidence="4">Histidine acid phosphatase family protein</fullName>
    </submittedName>
</protein>
<dbReference type="VEuPathDB" id="TrichDB:TVAG_370060"/>
<name>A2EX58_TRIV3</name>
<dbReference type="InterPro" id="IPR050645">
    <property type="entry name" value="Histidine_acid_phosphatase"/>
</dbReference>
<dbReference type="PROSITE" id="PS00616">
    <property type="entry name" value="HIS_ACID_PHOSPHAT_1"/>
    <property type="match status" value="1"/>
</dbReference>
<reference evidence="4" key="1">
    <citation type="submission" date="2006-10" db="EMBL/GenBank/DDBJ databases">
        <authorList>
            <person name="Amadeo P."/>
            <person name="Zhao Q."/>
            <person name="Wortman J."/>
            <person name="Fraser-Liggett C."/>
            <person name="Carlton J."/>
        </authorList>
    </citation>
    <scope>NUCLEOTIDE SEQUENCE</scope>
    <source>
        <strain evidence="4">G3</strain>
    </source>
</reference>
<dbReference type="OMA" id="WECELAQ"/>
<dbReference type="Pfam" id="PF00328">
    <property type="entry name" value="His_Phos_2"/>
    <property type="match status" value="1"/>
</dbReference>
<organism evidence="4 5">
    <name type="scientific">Trichomonas vaginalis (strain ATCC PRA-98 / G3)</name>
    <dbReference type="NCBI Taxonomy" id="412133"/>
    <lineage>
        <taxon>Eukaryota</taxon>
        <taxon>Metamonada</taxon>
        <taxon>Parabasalia</taxon>
        <taxon>Trichomonadida</taxon>
        <taxon>Trichomonadidae</taxon>
        <taxon>Trichomonas</taxon>
    </lineage>
</organism>